<keyword evidence="2" id="KW-1133">Transmembrane helix</keyword>
<reference evidence="3 4" key="1">
    <citation type="journal article" date="2020" name="ISME J.">
        <title>Uncovering the hidden diversity of litter-decomposition mechanisms in mushroom-forming fungi.</title>
        <authorList>
            <person name="Floudas D."/>
            <person name="Bentzer J."/>
            <person name="Ahren D."/>
            <person name="Johansson T."/>
            <person name="Persson P."/>
            <person name="Tunlid A."/>
        </authorList>
    </citation>
    <scope>NUCLEOTIDE SEQUENCE [LARGE SCALE GENOMIC DNA]</scope>
    <source>
        <strain evidence="3 4">CBS 146.42</strain>
    </source>
</reference>
<dbReference type="EMBL" id="JAACJO010000011">
    <property type="protein sequence ID" value="KAF5352331.1"/>
    <property type="molecule type" value="Genomic_DNA"/>
</dbReference>
<keyword evidence="4" id="KW-1185">Reference proteome</keyword>
<feature type="region of interest" description="Disordered" evidence="1">
    <location>
        <begin position="188"/>
        <end position="237"/>
    </location>
</feature>
<feature type="compositionally biased region" description="Polar residues" evidence="1">
    <location>
        <begin position="299"/>
        <end position="312"/>
    </location>
</feature>
<name>A0A8H5FX16_9AGAR</name>
<evidence type="ECO:0000256" key="2">
    <source>
        <dbReference type="SAM" id="Phobius"/>
    </source>
</evidence>
<keyword evidence="2" id="KW-0812">Transmembrane</keyword>
<accession>A0A8H5FX16</accession>
<dbReference type="AlphaFoldDB" id="A0A8H5FX16"/>
<evidence type="ECO:0000313" key="4">
    <source>
        <dbReference type="Proteomes" id="UP000559027"/>
    </source>
</evidence>
<keyword evidence="2" id="KW-0472">Membrane</keyword>
<evidence type="ECO:0000313" key="3">
    <source>
        <dbReference type="EMBL" id="KAF5352331.1"/>
    </source>
</evidence>
<sequence length="322" mass="34931">MSATQTLQTNNASITLTDEMISIGTKTIVETSTIQTVFTRVHTVTQTNVSTFTVPRDNSNALQTNPAQDIEGASVPNVTPGNSGGLDPGTIAAICLIGFTLIGSVIYALILRLKRERVLVNGENGLVENDMHAWQALDDSPLPVPGRSKPQFAQLSWLKRIFYRAPPQVVHPVPFRLEQEAISAVPPISSRQDGIGQKARKAAEKKGGGSAFPSQIDRDQPTRPSPEDQPRSQDLSDVGHRVLEARSALVRVQQLTVQLERELQGCEPTRQPEEPRIDVQEPNNASSDEETVTGFGPTRTESTGSLSSTVTMYSGPPPSYNE</sequence>
<comment type="caution">
    <text evidence="3">The sequence shown here is derived from an EMBL/GenBank/DDBJ whole genome shotgun (WGS) entry which is preliminary data.</text>
</comment>
<feature type="compositionally biased region" description="Basic and acidic residues" evidence="1">
    <location>
        <begin position="263"/>
        <end position="279"/>
    </location>
</feature>
<feature type="compositionally biased region" description="Basic and acidic residues" evidence="1">
    <location>
        <begin position="216"/>
        <end position="231"/>
    </location>
</feature>
<dbReference type="Proteomes" id="UP000559027">
    <property type="component" value="Unassembled WGS sequence"/>
</dbReference>
<evidence type="ECO:0000256" key="1">
    <source>
        <dbReference type="SAM" id="MobiDB-lite"/>
    </source>
</evidence>
<feature type="transmembrane region" description="Helical" evidence="2">
    <location>
        <begin position="90"/>
        <end position="110"/>
    </location>
</feature>
<proteinExistence type="predicted"/>
<gene>
    <name evidence="3" type="ORF">D9756_006150</name>
</gene>
<protein>
    <submittedName>
        <fullName evidence="3">Uncharacterized protein</fullName>
    </submittedName>
</protein>
<organism evidence="3 4">
    <name type="scientific">Leucocoprinus leucothites</name>
    <dbReference type="NCBI Taxonomy" id="201217"/>
    <lineage>
        <taxon>Eukaryota</taxon>
        <taxon>Fungi</taxon>
        <taxon>Dikarya</taxon>
        <taxon>Basidiomycota</taxon>
        <taxon>Agaricomycotina</taxon>
        <taxon>Agaricomycetes</taxon>
        <taxon>Agaricomycetidae</taxon>
        <taxon>Agaricales</taxon>
        <taxon>Agaricineae</taxon>
        <taxon>Agaricaceae</taxon>
        <taxon>Leucocoprinus</taxon>
    </lineage>
</organism>
<feature type="region of interest" description="Disordered" evidence="1">
    <location>
        <begin position="263"/>
        <end position="322"/>
    </location>
</feature>